<dbReference type="PROSITE" id="PS00794">
    <property type="entry name" value="HPPK"/>
    <property type="match status" value="1"/>
</dbReference>
<evidence type="ECO:0000256" key="12">
    <source>
        <dbReference type="ARBA" id="ARBA00033413"/>
    </source>
</evidence>
<comment type="caution">
    <text evidence="14">The sequence shown here is derived from an EMBL/GenBank/DDBJ whole genome shotgun (WGS) entry which is preliminary data.</text>
</comment>
<evidence type="ECO:0000313" key="15">
    <source>
        <dbReference type="Proteomes" id="UP000319322"/>
    </source>
</evidence>
<comment type="function">
    <text evidence="10">Catalyzes the transfer of pyrophosphate from adenosine triphosphate (ATP) to 6-hydroxymethyl-7,8-dihydropterin, an enzymatic step in folate biosynthesis pathway.</text>
</comment>
<keyword evidence="8" id="KW-0067">ATP-binding</keyword>
<dbReference type="PANTHER" id="PTHR43071">
    <property type="entry name" value="2-AMINO-4-HYDROXY-6-HYDROXYMETHYLDIHYDROPTERIDINE PYROPHOSPHOKINASE"/>
    <property type="match status" value="1"/>
</dbReference>
<dbReference type="AlphaFoldDB" id="A0A553V1B1"/>
<reference evidence="14 15" key="3">
    <citation type="submission" date="2019-07" db="EMBL/GenBank/DDBJ databases">
        <authorList>
            <person name="Papic B."/>
        </authorList>
    </citation>
    <scope>NUCLEOTIDE SEQUENCE [LARGE SCALE GENOMIC DNA]</scope>
    <source>
        <strain evidence="14 15">L8b</strain>
    </source>
</reference>
<evidence type="ECO:0000256" key="3">
    <source>
        <dbReference type="ARBA" id="ARBA00013253"/>
    </source>
</evidence>
<evidence type="ECO:0000256" key="9">
    <source>
        <dbReference type="ARBA" id="ARBA00022909"/>
    </source>
</evidence>
<keyword evidence="6" id="KW-0547">Nucleotide-binding</keyword>
<evidence type="ECO:0000256" key="6">
    <source>
        <dbReference type="ARBA" id="ARBA00022741"/>
    </source>
</evidence>
<dbReference type="OrthoDB" id="9808041at2"/>
<evidence type="ECO:0000256" key="5">
    <source>
        <dbReference type="ARBA" id="ARBA00022679"/>
    </source>
</evidence>
<dbReference type="Proteomes" id="UP000319322">
    <property type="component" value="Unassembled WGS sequence"/>
</dbReference>
<name>A0A553V1B1_9HELI</name>
<proteinExistence type="inferred from homology"/>
<dbReference type="GO" id="GO:0046654">
    <property type="term" value="P:tetrahydrofolate biosynthetic process"/>
    <property type="evidence" value="ECO:0007669"/>
    <property type="project" value="UniProtKB-UniPathway"/>
</dbReference>
<dbReference type="InterPro" id="IPR000550">
    <property type="entry name" value="Hppk"/>
</dbReference>
<dbReference type="CDD" id="cd00483">
    <property type="entry name" value="HPPK"/>
    <property type="match status" value="1"/>
</dbReference>
<evidence type="ECO:0000256" key="11">
    <source>
        <dbReference type="ARBA" id="ARBA00029766"/>
    </source>
</evidence>
<dbReference type="UniPathway" id="UPA00077">
    <property type="reaction ID" value="UER00155"/>
</dbReference>
<evidence type="ECO:0000256" key="8">
    <source>
        <dbReference type="ARBA" id="ARBA00022840"/>
    </source>
</evidence>
<keyword evidence="7 14" id="KW-0418">Kinase</keyword>
<dbReference type="SUPFAM" id="SSF55083">
    <property type="entry name" value="6-hydroxymethyl-7,8-dihydropterin pyrophosphokinase, HPPK"/>
    <property type="match status" value="1"/>
</dbReference>
<dbReference type="GO" id="GO:0046656">
    <property type="term" value="P:folic acid biosynthetic process"/>
    <property type="evidence" value="ECO:0007669"/>
    <property type="project" value="UniProtKB-KW"/>
</dbReference>
<feature type="domain" description="7,8-dihydro-6-hydroxymethylpterin-pyrophosphokinase" evidence="13">
    <location>
        <begin position="110"/>
        <end position="121"/>
    </location>
</feature>
<keyword evidence="5 14" id="KW-0808">Transferase</keyword>
<dbReference type="EC" id="2.7.6.3" evidence="3"/>
<protein>
    <recommendedName>
        <fullName evidence="4">2-amino-4-hydroxy-6-hydroxymethyldihydropteridine pyrophosphokinase</fullName>
        <ecNumber evidence="3">2.7.6.3</ecNumber>
    </recommendedName>
    <alternativeName>
        <fullName evidence="11">6-hydroxymethyl-7,8-dihydropterin pyrophosphokinase</fullName>
    </alternativeName>
    <alternativeName>
        <fullName evidence="12">7,8-dihydro-6-hydroxymethylpterin-pyrophosphokinase</fullName>
    </alternativeName>
</protein>
<organism evidence="14 15">
    <name type="scientific">Helicobacter mehlei</name>
    <dbReference type="NCBI Taxonomy" id="2316080"/>
    <lineage>
        <taxon>Bacteria</taxon>
        <taxon>Pseudomonadati</taxon>
        <taxon>Campylobacterota</taxon>
        <taxon>Epsilonproteobacteria</taxon>
        <taxon>Campylobacterales</taxon>
        <taxon>Helicobacteraceae</taxon>
        <taxon>Helicobacter</taxon>
    </lineage>
</organism>
<reference evidence="14 15" key="2">
    <citation type="submission" date="2019-07" db="EMBL/GenBank/DDBJ databases">
        <title>Helicobacter labacensis sp. nov., Helicobacter mehlei sp. nov. and Helicobacter vulpis sp. nov., isolated from gastric mucosa of red fox (Vulpis vulpis).</title>
        <authorList>
            <person name="Kusar D."/>
            <person name="Gruntar I."/>
            <person name="Pate M."/>
            <person name="Zajc U."/>
            <person name="Ocepek M."/>
        </authorList>
    </citation>
    <scope>NUCLEOTIDE SEQUENCE [LARGE SCALE GENOMIC DNA]</scope>
    <source>
        <strain evidence="14 15">L8b</strain>
    </source>
</reference>
<keyword evidence="9" id="KW-0289">Folate biosynthesis</keyword>
<evidence type="ECO:0000256" key="10">
    <source>
        <dbReference type="ARBA" id="ARBA00029409"/>
    </source>
</evidence>
<evidence type="ECO:0000256" key="2">
    <source>
        <dbReference type="ARBA" id="ARBA00005810"/>
    </source>
</evidence>
<evidence type="ECO:0000313" key="14">
    <source>
        <dbReference type="EMBL" id="TSA86269.1"/>
    </source>
</evidence>
<gene>
    <name evidence="14" type="primary">folK</name>
    <name evidence="14" type="ORF">FNE76_01955</name>
</gene>
<dbReference type="GO" id="GO:0016301">
    <property type="term" value="F:kinase activity"/>
    <property type="evidence" value="ECO:0007669"/>
    <property type="project" value="UniProtKB-KW"/>
</dbReference>
<dbReference type="GO" id="GO:0005524">
    <property type="term" value="F:ATP binding"/>
    <property type="evidence" value="ECO:0007669"/>
    <property type="project" value="UniProtKB-KW"/>
</dbReference>
<dbReference type="NCBIfam" id="TIGR01498">
    <property type="entry name" value="folK"/>
    <property type="match status" value="1"/>
</dbReference>
<dbReference type="PANTHER" id="PTHR43071:SF1">
    <property type="entry name" value="2-AMINO-4-HYDROXY-6-HYDROXYMETHYLDIHYDROPTERIDINE PYROPHOSPHOKINASE"/>
    <property type="match status" value="1"/>
</dbReference>
<accession>A0A553V1B1</accession>
<evidence type="ECO:0000256" key="1">
    <source>
        <dbReference type="ARBA" id="ARBA00005051"/>
    </source>
</evidence>
<sequence>MRTLVYSPFFPKKCGRAWDLKNTATLGIGSNVGDSKKIFERLWLWFAKHRAFSLLTSSPLYLNPPFGYHNQAHFYNATLSFKTALSALELFSLIFYLERRWGRTRKRAFKNAPRTLDIDVIFFNRLVSRQAHRMLPHPEWSRRESVLVPLILGHLAWREA</sequence>
<comment type="pathway">
    <text evidence="1">Cofactor biosynthesis; tetrahydrofolate biosynthesis; 2-amino-4-hydroxy-6-hydroxymethyl-7,8-dihydropteridine diphosphate from 7,8-dihydroneopterin triphosphate: step 4/4.</text>
</comment>
<dbReference type="Pfam" id="PF01288">
    <property type="entry name" value="HPPK"/>
    <property type="match status" value="1"/>
</dbReference>
<evidence type="ECO:0000256" key="7">
    <source>
        <dbReference type="ARBA" id="ARBA00022777"/>
    </source>
</evidence>
<comment type="similarity">
    <text evidence="2">Belongs to the HPPK family.</text>
</comment>
<dbReference type="Gene3D" id="3.30.70.560">
    <property type="entry name" value="7,8-Dihydro-6-hydroxymethylpterin-pyrophosphokinase HPPK"/>
    <property type="match status" value="1"/>
</dbReference>
<dbReference type="RefSeq" id="WP_120947374.1">
    <property type="nucleotide sequence ID" value="NZ_QXQP01000007.1"/>
</dbReference>
<evidence type="ECO:0000259" key="13">
    <source>
        <dbReference type="PROSITE" id="PS00794"/>
    </source>
</evidence>
<dbReference type="EMBL" id="VKGC01000003">
    <property type="protein sequence ID" value="TSA86269.1"/>
    <property type="molecule type" value="Genomic_DNA"/>
</dbReference>
<keyword evidence="15" id="KW-1185">Reference proteome</keyword>
<reference evidence="15" key="1">
    <citation type="submission" date="2019-07" db="EMBL/GenBank/DDBJ databases">
        <title>Helicobacter labacensis sp. nov., Helicobacter mehlei sp. nov. and Helicobacter vulpis sp. nov., isolated from gastric mucosa of red fox (Vulpis vulpis).</title>
        <authorList>
            <person name="Papic B."/>
        </authorList>
    </citation>
    <scope>NUCLEOTIDE SEQUENCE [LARGE SCALE GENOMIC DNA]</scope>
    <source>
        <strain evidence="15">L8b</strain>
    </source>
</reference>
<dbReference type="GO" id="GO:0003848">
    <property type="term" value="F:2-amino-4-hydroxy-6-hydroxymethyldihydropteridine diphosphokinase activity"/>
    <property type="evidence" value="ECO:0007669"/>
    <property type="project" value="UniProtKB-EC"/>
</dbReference>
<evidence type="ECO:0000256" key="4">
    <source>
        <dbReference type="ARBA" id="ARBA00016218"/>
    </source>
</evidence>
<dbReference type="InterPro" id="IPR035907">
    <property type="entry name" value="Hppk_sf"/>
</dbReference>